<dbReference type="InterPro" id="IPR009057">
    <property type="entry name" value="Homeodomain-like_sf"/>
</dbReference>
<keyword evidence="1 2" id="KW-0238">DNA-binding</keyword>
<evidence type="ECO:0000313" key="4">
    <source>
        <dbReference type="EMBL" id="GLR66149.1"/>
    </source>
</evidence>
<sequence length="225" mass="25918">MKPSDSVEIFGTDSHVRHARARDPERTKQDILDVATQEFSTNGYAGGRVDAIAAKTQTTKRMIYYYFGSKEQLYSQVLERAYSGIRRVEEHMNLDRLDPETALRRLVEFSFDYHHEHPEFVRLVMIENIHNAEHVKGSETVKKTNTPAITVLRQLLARGRKAGVFKRDIDPVDLHFMISALSFYRVSNANTFGALFDCDLNEPRLRERQRRLVTDAIVTFLMSPG</sequence>
<reference evidence="5" key="1">
    <citation type="journal article" date="2019" name="Int. J. Syst. Evol. Microbiol.">
        <title>The Global Catalogue of Microorganisms (GCM) 10K type strain sequencing project: providing services to taxonomists for standard genome sequencing and annotation.</title>
        <authorList>
            <consortium name="The Broad Institute Genomics Platform"/>
            <consortium name="The Broad Institute Genome Sequencing Center for Infectious Disease"/>
            <person name="Wu L."/>
            <person name="Ma J."/>
        </authorList>
    </citation>
    <scope>NUCLEOTIDE SEQUENCE [LARGE SCALE GENOMIC DNA]</scope>
    <source>
        <strain evidence="5">NBRC 112502</strain>
    </source>
</reference>
<dbReference type="InterPro" id="IPR050109">
    <property type="entry name" value="HTH-type_TetR-like_transc_reg"/>
</dbReference>
<name>A0ABQ6A7R6_9PROT</name>
<dbReference type="RefSeq" id="WP_284256803.1">
    <property type="nucleotide sequence ID" value="NZ_BSOS01000012.1"/>
</dbReference>
<feature type="DNA-binding region" description="H-T-H motif" evidence="2">
    <location>
        <begin position="48"/>
        <end position="67"/>
    </location>
</feature>
<dbReference type="Pfam" id="PF17938">
    <property type="entry name" value="TetR_C_29"/>
    <property type="match status" value="1"/>
</dbReference>
<comment type="caution">
    <text evidence="4">The sequence shown here is derived from an EMBL/GenBank/DDBJ whole genome shotgun (WGS) entry which is preliminary data.</text>
</comment>
<keyword evidence="5" id="KW-1185">Reference proteome</keyword>
<organism evidence="4 5">
    <name type="scientific">Acidocella aquatica</name>
    <dbReference type="NCBI Taxonomy" id="1922313"/>
    <lineage>
        <taxon>Bacteria</taxon>
        <taxon>Pseudomonadati</taxon>
        <taxon>Pseudomonadota</taxon>
        <taxon>Alphaproteobacteria</taxon>
        <taxon>Acetobacterales</taxon>
        <taxon>Acidocellaceae</taxon>
        <taxon>Acidocella</taxon>
    </lineage>
</organism>
<dbReference type="PANTHER" id="PTHR30328">
    <property type="entry name" value="TRANSCRIPTIONAL REPRESSOR"/>
    <property type="match status" value="1"/>
</dbReference>
<dbReference type="InterPro" id="IPR041474">
    <property type="entry name" value="NicS_C"/>
</dbReference>
<accession>A0ABQ6A7R6</accession>
<protein>
    <submittedName>
        <fullName evidence="4">TetR family transcriptional regulator</fullName>
    </submittedName>
</protein>
<evidence type="ECO:0000256" key="1">
    <source>
        <dbReference type="ARBA" id="ARBA00023125"/>
    </source>
</evidence>
<dbReference type="InterPro" id="IPR001647">
    <property type="entry name" value="HTH_TetR"/>
</dbReference>
<evidence type="ECO:0000256" key="2">
    <source>
        <dbReference type="PROSITE-ProRule" id="PRU00335"/>
    </source>
</evidence>
<gene>
    <name evidence="4" type="ORF">GCM10010909_08280</name>
</gene>
<dbReference type="SUPFAM" id="SSF46689">
    <property type="entry name" value="Homeodomain-like"/>
    <property type="match status" value="1"/>
</dbReference>
<dbReference type="PANTHER" id="PTHR30328:SF54">
    <property type="entry name" value="HTH-TYPE TRANSCRIPTIONAL REPRESSOR SCO4008"/>
    <property type="match status" value="1"/>
</dbReference>
<evidence type="ECO:0000313" key="5">
    <source>
        <dbReference type="Proteomes" id="UP001156641"/>
    </source>
</evidence>
<dbReference type="Pfam" id="PF00440">
    <property type="entry name" value="TetR_N"/>
    <property type="match status" value="1"/>
</dbReference>
<evidence type="ECO:0000259" key="3">
    <source>
        <dbReference type="PROSITE" id="PS50977"/>
    </source>
</evidence>
<dbReference type="EMBL" id="BSOS01000012">
    <property type="protein sequence ID" value="GLR66149.1"/>
    <property type="molecule type" value="Genomic_DNA"/>
</dbReference>
<feature type="domain" description="HTH tetR-type" evidence="3">
    <location>
        <begin position="25"/>
        <end position="85"/>
    </location>
</feature>
<dbReference type="InterPro" id="IPR036271">
    <property type="entry name" value="Tet_transcr_reg_TetR-rel_C_sf"/>
</dbReference>
<dbReference type="Proteomes" id="UP001156641">
    <property type="component" value="Unassembled WGS sequence"/>
</dbReference>
<dbReference type="PRINTS" id="PR00455">
    <property type="entry name" value="HTHTETR"/>
</dbReference>
<proteinExistence type="predicted"/>
<dbReference type="PROSITE" id="PS50977">
    <property type="entry name" value="HTH_TETR_2"/>
    <property type="match status" value="1"/>
</dbReference>
<dbReference type="SUPFAM" id="SSF48498">
    <property type="entry name" value="Tetracyclin repressor-like, C-terminal domain"/>
    <property type="match status" value="1"/>
</dbReference>
<dbReference type="Gene3D" id="1.10.357.10">
    <property type="entry name" value="Tetracycline Repressor, domain 2"/>
    <property type="match status" value="1"/>
</dbReference>